<dbReference type="InterPro" id="IPR027417">
    <property type="entry name" value="P-loop_NTPase"/>
</dbReference>
<sequence>MDASRIIKLHMDNFGGLQDTEGSKTIGSFASFMERPPQFEQLRSHWETCLGPGIRRMICTLWMKHPSRNKLLKMVPTVKDEPYLGITFECMPYRHGTRPIDVELLSGGEKKVASVAFLLALNLSSRAHRSLYSMNWTKLFTKIRVSRLGLKRDADRGCLQ</sequence>
<dbReference type="HOGENOM" id="CLU_1653670_0_0_1"/>
<organism evidence="2">
    <name type="scientific">Caenorhabditis brenneri</name>
    <name type="common">Nematode worm</name>
    <dbReference type="NCBI Taxonomy" id="135651"/>
    <lineage>
        <taxon>Eukaryota</taxon>
        <taxon>Metazoa</taxon>
        <taxon>Ecdysozoa</taxon>
        <taxon>Nematoda</taxon>
        <taxon>Chromadorea</taxon>
        <taxon>Rhabditida</taxon>
        <taxon>Rhabditina</taxon>
        <taxon>Rhabditomorpha</taxon>
        <taxon>Rhabditoidea</taxon>
        <taxon>Rhabditidae</taxon>
        <taxon>Peloderinae</taxon>
        <taxon>Caenorhabditis</taxon>
    </lineage>
</organism>
<protein>
    <submittedName>
        <fullName evidence="1">Uncharacterized protein</fullName>
    </submittedName>
</protein>
<proteinExistence type="predicted"/>
<dbReference type="Gene3D" id="3.40.50.300">
    <property type="entry name" value="P-loop containing nucleotide triphosphate hydrolases"/>
    <property type="match status" value="1"/>
</dbReference>
<name>G0P3Q6_CAEBE</name>
<dbReference type="Proteomes" id="UP000008068">
    <property type="component" value="Unassembled WGS sequence"/>
</dbReference>
<dbReference type="EMBL" id="GL380050">
    <property type="protein sequence ID" value="EGT44306.1"/>
    <property type="molecule type" value="Genomic_DNA"/>
</dbReference>
<reference evidence="2" key="1">
    <citation type="submission" date="2011-07" db="EMBL/GenBank/DDBJ databases">
        <authorList>
            <consortium name="Caenorhabditis brenneri Sequencing and Analysis Consortium"/>
            <person name="Wilson R.K."/>
        </authorList>
    </citation>
    <scope>NUCLEOTIDE SEQUENCE [LARGE SCALE GENOMIC DNA]</scope>
    <source>
        <strain evidence="2">PB2801</strain>
    </source>
</reference>
<evidence type="ECO:0000313" key="1">
    <source>
        <dbReference type="EMBL" id="EGT44306.1"/>
    </source>
</evidence>
<dbReference type="AlphaFoldDB" id="G0P3Q6"/>
<evidence type="ECO:0000313" key="2">
    <source>
        <dbReference type="Proteomes" id="UP000008068"/>
    </source>
</evidence>
<dbReference type="InParanoid" id="G0P3Q6"/>
<keyword evidence="2" id="KW-1185">Reference proteome</keyword>
<gene>
    <name evidence="1" type="ORF">CAEBREN_09919</name>
</gene>
<accession>G0P3Q6</accession>